<comment type="caution">
    <text evidence="2">The sequence shown here is derived from an EMBL/GenBank/DDBJ whole genome shotgun (WGS) entry which is preliminary data.</text>
</comment>
<dbReference type="InterPro" id="IPR011059">
    <property type="entry name" value="Metal-dep_hydrolase_composite"/>
</dbReference>
<dbReference type="EMBL" id="SXDP01000004">
    <property type="protein sequence ID" value="NEZ47034.1"/>
    <property type="molecule type" value="Genomic_DNA"/>
</dbReference>
<dbReference type="GO" id="GO:0016810">
    <property type="term" value="F:hydrolase activity, acting on carbon-nitrogen (but not peptide) bonds"/>
    <property type="evidence" value="ECO:0007669"/>
    <property type="project" value="InterPro"/>
</dbReference>
<name>A0A6M0R9T8_9CLOT</name>
<gene>
    <name evidence="2" type="ORF">FDF74_07390</name>
</gene>
<dbReference type="Proteomes" id="UP000473885">
    <property type="component" value="Unassembled WGS sequence"/>
</dbReference>
<protein>
    <submittedName>
        <fullName evidence="2">Amidohydrolase</fullName>
    </submittedName>
</protein>
<dbReference type="SUPFAM" id="SSF51556">
    <property type="entry name" value="Metallo-dependent hydrolases"/>
    <property type="match status" value="1"/>
</dbReference>
<keyword evidence="2" id="KW-0378">Hydrolase</keyword>
<sequence>MNGKVCKKSCILINNNTIEEVGENIDLSKIYIENLEVIDAKGAFVMPGMIDAHCHLGMVEEGIKFEGMDLNENSSPVTPHMRAIDGINPKDTSFYKAIKAGITTVMTGPGSSNPIGGQFAIMKTNGICVDDMIVKQPAAIKIAFGENPKITFGKKSNIPITRMGIAALIRETLFKAKNYKAKKERALRENLFFEKNIKMEALMPVLKKEIPLKAHVHRSDDILTAIRIAKEFDVDITLDHCTEAHLVSDYIKKSSFPVILGPNISFNGKVETKNRSLKSSILLKEKEIEFALITDHPVVPIEYLPLSAGLLVKEGLDEEEALKAITINPAKILGISKFLGTIEKGKIADIVIYDDSPLKITSKNLYTIINGEIVYQYNC</sequence>
<dbReference type="PANTHER" id="PTHR43135">
    <property type="entry name" value="ALPHA-D-RIBOSE 1-METHYLPHOSPHONATE 5-TRIPHOSPHATE DIPHOSPHATASE"/>
    <property type="match status" value="1"/>
</dbReference>
<dbReference type="InterPro" id="IPR032466">
    <property type="entry name" value="Metal_Hydrolase"/>
</dbReference>
<evidence type="ECO:0000313" key="3">
    <source>
        <dbReference type="Proteomes" id="UP000473885"/>
    </source>
</evidence>
<dbReference type="CDD" id="cd01309">
    <property type="entry name" value="Met_dep_hydrolase_C"/>
    <property type="match status" value="1"/>
</dbReference>
<accession>A0A6M0R9T8</accession>
<dbReference type="InterPro" id="IPR051781">
    <property type="entry name" value="Metallo-dep_Hydrolase"/>
</dbReference>
<feature type="domain" description="Amidohydrolase-related" evidence="1">
    <location>
        <begin position="44"/>
        <end position="373"/>
    </location>
</feature>
<dbReference type="InterPro" id="IPR006680">
    <property type="entry name" value="Amidohydro-rel"/>
</dbReference>
<dbReference type="SUPFAM" id="SSF51338">
    <property type="entry name" value="Composite domain of metallo-dependent hydrolases"/>
    <property type="match status" value="1"/>
</dbReference>
<keyword evidence="3" id="KW-1185">Reference proteome</keyword>
<organism evidence="2 3">
    <name type="scientific">Clostridium niameyense</name>
    <dbReference type="NCBI Taxonomy" id="1622073"/>
    <lineage>
        <taxon>Bacteria</taxon>
        <taxon>Bacillati</taxon>
        <taxon>Bacillota</taxon>
        <taxon>Clostridia</taxon>
        <taxon>Eubacteriales</taxon>
        <taxon>Clostridiaceae</taxon>
        <taxon>Clostridium</taxon>
    </lineage>
</organism>
<evidence type="ECO:0000313" key="2">
    <source>
        <dbReference type="EMBL" id="NEZ47034.1"/>
    </source>
</evidence>
<dbReference type="PANTHER" id="PTHR43135:SF3">
    <property type="entry name" value="ALPHA-D-RIBOSE 1-METHYLPHOSPHONATE 5-TRIPHOSPHATE DIPHOSPHATASE"/>
    <property type="match status" value="1"/>
</dbReference>
<dbReference type="Pfam" id="PF01979">
    <property type="entry name" value="Amidohydro_1"/>
    <property type="match status" value="1"/>
</dbReference>
<dbReference type="Gene3D" id="3.20.20.140">
    <property type="entry name" value="Metal-dependent hydrolases"/>
    <property type="match status" value="1"/>
</dbReference>
<evidence type="ECO:0000259" key="1">
    <source>
        <dbReference type="Pfam" id="PF01979"/>
    </source>
</evidence>
<dbReference type="OrthoDB" id="9802793at2"/>
<reference evidence="2 3" key="1">
    <citation type="submission" date="2019-04" db="EMBL/GenBank/DDBJ databases">
        <title>Genome sequencing of Clostridium botulinum Groups I-IV and Clostridium butyricum.</title>
        <authorList>
            <person name="Brunt J."/>
            <person name="Van Vliet A.H.M."/>
            <person name="Stringer S.C."/>
            <person name="Carter A.T."/>
            <person name="Peck M.W."/>
        </authorList>
    </citation>
    <scope>NUCLEOTIDE SEQUENCE [LARGE SCALE GENOMIC DNA]</scope>
    <source>
        <strain evidence="2 3">IFR 18/094</strain>
    </source>
</reference>
<proteinExistence type="predicted"/>
<dbReference type="AlphaFoldDB" id="A0A6M0R9T8"/>